<dbReference type="EMBL" id="JAACJN010000062">
    <property type="protein sequence ID" value="KAF5380766.1"/>
    <property type="molecule type" value="Genomic_DNA"/>
</dbReference>
<keyword evidence="5 6" id="KW-0067">ATP-binding</keyword>
<evidence type="ECO:0000256" key="5">
    <source>
        <dbReference type="ARBA" id="ARBA00022840"/>
    </source>
</evidence>
<organism evidence="9 10">
    <name type="scientific">Collybiopsis confluens</name>
    <dbReference type="NCBI Taxonomy" id="2823264"/>
    <lineage>
        <taxon>Eukaryota</taxon>
        <taxon>Fungi</taxon>
        <taxon>Dikarya</taxon>
        <taxon>Basidiomycota</taxon>
        <taxon>Agaricomycotina</taxon>
        <taxon>Agaricomycetes</taxon>
        <taxon>Agaricomycetidae</taxon>
        <taxon>Agaricales</taxon>
        <taxon>Marasmiineae</taxon>
        <taxon>Omphalotaceae</taxon>
        <taxon>Collybiopsis</taxon>
    </lineage>
</organism>
<feature type="binding site" evidence="6">
    <location>
        <position position="261"/>
    </location>
    <ligand>
        <name>ATP</name>
        <dbReference type="ChEBI" id="CHEBI:30616"/>
    </ligand>
</feature>
<evidence type="ECO:0000256" key="2">
    <source>
        <dbReference type="ARBA" id="ARBA00022679"/>
    </source>
</evidence>
<dbReference type="InterPro" id="IPR051681">
    <property type="entry name" value="Ser/Thr_Kinases-Pseudokinases"/>
</dbReference>
<dbReference type="PROSITE" id="PS50011">
    <property type="entry name" value="PROTEIN_KINASE_DOM"/>
    <property type="match status" value="1"/>
</dbReference>
<reference evidence="9 10" key="1">
    <citation type="journal article" date="2020" name="ISME J.">
        <title>Uncovering the hidden diversity of litter-decomposition mechanisms in mushroom-forming fungi.</title>
        <authorList>
            <person name="Floudas D."/>
            <person name="Bentzer J."/>
            <person name="Ahren D."/>
            <person name="Johansson T."/>
            <person name="Persson P."/>
            <person name="Tunlid A."/>
        </authorList>
    </citation>
    <scope>NUCLEOTIDE SEQUENCE [LARGE SCALE GENOMIC DNA]</scope>
    <source>
        <strain evidence="9 10">CBS 406.79</strain>
    </source>
</reference>
<keyword evidence="2" id="KW-0808">Transferase</keyword>
<feature type="region of interest" description="Disordered" evidence="7">
    <location>
        <begin position="571"/>
        <end position="707"/>
    </location>
</feature>
<evidence type="ECO:0000259" key="8">
    <source>
        <dbReference type="PROSITE" id="PS50011"/>
    </source>
</evidence>
<protein>
    <recommendedName>
        <fullName evidence="8">Protein kinase domain-containing protein</fullName>
    </recommendedName>
</protein>
<evidence type="ECO:0000256" key="3">
    <source>
        <dbReference type="ARBA" id="ARBA00022741"/>
    </source>
</evidence>
<evidence type="ECO:0000313" key="9">
    <source>
        <dbReference type="EMBL" id="KAF5380766.1"/>
    </source>
</evidence>
<dbReference type="CDD" id="cd21037">
    <property type="entry name" value="MLKL_NTD"/>
    <property type="match status" value="1"/>
</dbReference>
<dbReference type="InterPro" id="IPR000719">
    <property type="entry name" value="Prot_kinase_dom"/>
</dbReference>
<dbReference type="PRINTS" id="PR00109">
    <property type="entry name" value="TYRKINASE"/>
</dbReference>
<keyword evidence="1" id="KW-0723">Serine/threonine-protein kinase</keyword>
<dbReference type="PANTHER" id="PTHR44329">
    <property type="entry name" value="SERINE/THREONINE-PROTEIN KINASE TNNI3K-RELATED"/>
    <property type="match status" value="1"/>
</dbReference>
<dbReference type="PROSITE" id="PS00108">
    <property type="entry name" value="PROTEIN_KINASE_ST"/>
    <property type="match status" value="1"/>
</dbReference>
<proteinExistence type="predicted"/>
<dbReference type="InterPro" id="IPR001245">
    <property type="entry name" value="Ser-Thr/Tyr_kinase_cat_dom"/>
</dbReference>
<dbReference type="Pfam" id="PF07714">
    <property type="entry name" value="PK_Tyr_Ser-Thr"/>
    <property type="match status" value="1"/>
</dbReference>
<evidence type="ECO:0000256" key="7">
    <source>
        <dbReference type="SAM" id="MobiDB-lite"/>
    </source>
</evidence>
<dbReference type="OrthoDB" id="10261027at2759"/>
<evidence type="ECO:0000256" key="6">
    <source>
        <dbReference type="PROSITE-ProRule" id="PRU10141"/>
    </source>
</evidence>
<dbReference type="GO" id="GO:0004674">
    <property type="term" value="F:protein serine/threonine kinase activity"/>
    <property type="evidence" value="ECO:0007669"/>
    <property type="project" value="UniProtKB-KW"/>
</dbReference>
<feature type="compositionally biased region" description="Basic and acidic residues" evidence="7">
    <location>
        <begin position="616"/>
        <end position="654"/>
    </location>
</feature>
<gene>
    <name evidence="9" type="ORF">D9757_007089</name>
</gene>
<dbReference type="Proteomes" id="UP000518752">
    <property type="component" value="Unassembled WGS sequence"/>
</dbReference>
<name>A0A8H5M4U2_9AGAR</name>
<accession>A0A8H5M4U2</accession>
<comment type="caution">
    <text evidence="9">The sequence shown here is derived from an EMBL/GenBank/DDBJ whole genome shotgun (WGS) entry which is preliminary data.</text>
</comment>
<evidence type="ECO:0000256" key="4">
    <source>
        <dbReference type="ARBA" id="ARBA00022777"/>
    </source>
</evidence>
<keyword evidence="10" id="KW-1185">Reference proteome</keyword>
<feature type="compositionally biased region" description="Basic and acidic residues" evidence="7">
    <location>
        <begin position="695"/>
        <end position="707"/>
    </location>
</feature>
<dbReference type="InterPro" id="IPR011009">
    <property type="entry name" value="Kinase-like_dom_sf"/>
</dbReference>
<dbReference type="GO" id="GO:0005524">
    <property type="term" value="F:ATP binding"/>
    <property type="evidence" value="ECO:0007669"/>
    <property type="project" value="UniProtKB-UniRule"/>
</dbReference>
<feature type="compositionally biased region" description="Basic and acidic residues" evidence="7">
    <location>
        <begin position="665"/>
        <end position="680"/>
    </location>
</feature>
<dbReference type="InterPro" id="IPR008271">
    <property type="entry name" value="Ser/Thr_kinase_AS"/>
</dbReference>
<dbReference type="AlphaFoldDB" id="A0A8H5M4U2"/>
<keyword evidence="4" id="KW-0418">Kinase</keyword>
<dbReference type="Gene3D" id="1.10.510.10">
    <property type="entry name" value="Transferase(Phosphotransferase) domain 1"/>
    <property type="match status" value="1"/>
</dbReference>
<feature type="domain" description="Protein kinase" evidence="8">
    <location>
        <begin position="234"/>
        <end position="493"/>
    </location>
</feature>
<dbReference type="SUPFAM" id="SSF56112">
    <property type="entry name" value="Protein kinase-like (PK-like)"/>
    <property type="match status" value="1"/>
</dbReference>
<sequence>MAEVLGIGITVPMVLSATWTVLKTAYDLYGAVEFRRAQIKTHLDHCRNLFNELAKHISSISEDELTSTMQEGIDQLQSTCEALKNLLEKLQSKGFLWCLRNGDEIDMRMRDVEFQLMTAFSLFQFIARLDDNQFKRDILLAQQQDREELNSMLERLSVNDQKIIDALQDHGQGQKRIEELLITVLQCVDNSEQGTPQARFLSKARTALQRMSRKGFSERIISEEWEITSFEVEFDHSGAIGQGSFGKVFKGHWNGSLVAIKQMHNADARALNELDRDAMYQEVDIWTRLHHPNILNLYGLCLEAAAPFLVMEYCQFGNVCDYLGIYPDASRINLIYDIAAGMAYLHSRKIVHADLKGVNILVDDKHNARVADFGLSKVIDNIRGQSMQYREQGAVRWMAPECLQKKAPTMASDVYSFGISICEKIFNDGEIPFVDLRTDDLVVSQVLNNRHRPARPARLESMTLWSLVQTCWVQEPVSRPSMKQMRISLEPYASRFSGSAKRPPLPPPHTPPTLSRALESSFADINRLSGYTQTEEGSRESGYNNSDSFLPPPNFASNLKLWKVVNEDFKPMKGEEPNSYPKGLLKDVPDKKAPPSLGLYMPVSDKLPSSGLYMPEKGDSRTEYTRKDVPYKKALEKDDPRKREEVRNSSKEPVKAPLKTSWESRLPDKRIPNDDWKKIGPDPTPSALSRLLGRKRNEPKVEDTWKK</sequence>
<dbReference type="PROSITE" id="PS00107">
    <property type="entry name" value="PROTEIN_KINASE_ATP"/>
    <property type="match status" value="1"/>
</dbReference>
<dbReference type="SMART" id="SM00220">
    <property type="entry name" value="S_TKc"/>
    <property type="match status" value="1"/>
</dbReference>
<evidence type="ECO:0000256" key="1">
    <source>
        <dbReference type="ARBA" id="ARBA00022527"/>
    </source>
</evidence>
<feature type="compositionally biased region" description="Basic and acidic residues" evidence="7">
    <location>
        <begin position="584"/>
        <end position="593"/>
    </location>
</feature>
<dbReference type="InterPro" id="IPR017441">
    <property type="entry name" value="Protein_kinase_ATP_BS"/>
</dbReference>
<dbReference type="PANTHER" id="PTHR44329:SF288">
    <property type="entry name" value="MITOGEN-ACTIVATED PROTEIN KINASE KINASE KINASE 20"/>
    <property type="match status" value="1"/>
</dbReference>
<evidence type="ECO:0000313" key="10">
    <source>
        <dbReference type="Proteomes" id="UP000518752"/>
    </source>
</evidence>
<dbReference type="InterPro" id="IPR059179">
    <property type="entry name" value="MLKL-like_MCAfunc"/>
</dbReference>
<keyword evidence="3 6" id="KW-0547">Nucleotide-binding</keyword>